<sequence length="99" mass="10882">MSEPSDPFTAVEELADDASYAWWRNTHPAGFVLAVRARRAPVLHRASCSEVDRDRHAGRLKAAGSRQVCAESKQALRAWAAREIEGPVGLLERCPKCAP</sequence>
<organism evidence="1 2">
    <name type="scientific">Gemmatirosa kalamazoonensis</name>
    <dbReference type="NCBI Taxonomy" id="861299"/>
    <lineage>
        <taxon>Bacteria</taxon>
        <taxon>Pseudomonadati</taxon>
        <taxon>Gemmatimonadota</taxon>
        <taxon>Gemmatimonadia</taxon>
        <taxon>Gemmatimonadales</taxon>
        <taxon>Gemmatimonadaceae</taxon>
        <taxon>Gemmatirosa</taxon>
    </lineage>
</organism>
<dbReference type="OrthoDB" id="3692101at2"/>
<dbReference type="HOGENOM" id="CLU_2316270_0_0_0"/>
<name>W0RTW4_9BACT</name>
<evidence type="ECO:0000313" key="2">
    <source>
        <dbReference type="Proteomes" id="UP000019151"/>
    </source>
</evidence>
<dbReference type="RefSeq" id="WP_025415022.1">
    <property type="nucleotide sequence ID" value="NZ_CP007130.1"/>
</dbReference>
<reference evidence="1 2" key="1">
    <citation type="journal article" date="2014" name="Genome Announc.">
        <title>Genome Sequence and Methylome of Soil Bacterium Gemmatirosa kalamazoonensis KBS708T, a Member of the Rarely Cultivated Gemmatimonadetes Phylum.</title>
        <authorList>
            <person name="Debruyn J.M."/>
            <person name="Radosevich M."/>
            <person name="Wommack K.E."/>
            <person name="Polson S.W."/>
            <person name="Hauser L.J."/>
            <person name="Fawaz M.N."/>
            <person name="Korlach J."/>
            <person name="Tsai Y.C."/>
        </authorList>
    </citation>
    <scope>NUCLEOTIDE SEQUENCE [LARGE SCALE GENOMIC DNA]</scope>
    <source>
        <strain evidence="1 2">KBS708</strain>
        <plasmid evidence="2">Plasmid 2</plasmid>
    </source>
</reference>
<protein>
    <submittedName>
        <fullName evidence="1">Uncharacterized protein</fullName>
    </submittedName>
</protein>
<dbReference type="InParanoid" id="W0RTW4"/>
<dbReference type="EMBL" id="CP007130">
    <property type="protein sequence ID" value="AHG93730.1"/>
    <property type="molecule type" value="Genomic_DNA"/>
</dbReference>
<keyword evidence="1" id="KW-0614">Plasmid</keyword>
<gene>
    <name evidence="1" type="ORF">J421_6195</name>
</gene>
<geneLocation type="plasmid" evidence="1 2">
    <name>2</name>
</geneLocation>
<proteinExistence type="predicted"/>
<keyword evidence="2" id="KW-1185">Reference proteome</keyword>
<dbReference type="KEGG" id="gba:J421_6195"/>
<dbReference type="Proteomes" id="UP000019151">
    <property type="component" value="Plasmid 2"/>
</dbReference>
<dbReference type="AlphaFoldDB" id="W0RTW4"/>
<evidence type="ECO:0000313" key="1">
    <source>
        <dbReference type="EMBL" id="AHG93730.1"/>
    </source>
</evidence>
<accession>W0RTW4</accession>